<keyword evidence="1" id="KW-0175">Coiled coil</keyword>
<evidence type="ECO:0000256" key="2">
    <source>
        <dbReference type="SAM" id="Phobius"/>
    </source>
</evidence>
<protein>
    <submittedName>
        <fullName evidence="3">Uncharacterized protein</fullName>
    </submittedName>
</protein>
<feature type="coiled-coil region" evidence="1">
    <location>
        <begin position="229"/>
        <end position="256"/>
    </location>
</feature>
<organism evidence="3 4">
    <name type="scientific">Spirobacillus cienkowskii</name>
    <dbReference type="NCBI Taxonomy" id="495820"/>
    <lineage>
        <taxon>Bacteria</taxon>
        <taxon>Pseudomonadati</taxon>
        <taxon>Bdellovibrionota</taxon>
        <taxon>Oligoflexia</taxon>
        <taxon>Silvanigrellales</taxon>
        <taxon>Spirobacillus</taxon>
    </lineage>
</organism>
<keyword evidence="2" id="KW-0812">Transmembrane</keyword>
<reference evidence="3" key="1">
    <citation type="submission" date="2018-04" db="EMBL/GenBank/DDBJ databases">
        <title>Draft genome sequence of the Candidatus Spirobacillus cienkowskii, a pathogen of freshwater Daphnia species, reconstructed from hemolymph metagenomic reads.</title>
        <authorList>
            <person name="Bresciani L."/>
            <person name="Lemos L.N."/>
            <person name="Wale N."/>
            <person name="Lin J.Y."/>
            <person name="Fernandes G.R."/>
            <person name="Duffy M.A."/>
            <person name="Rodrigues J.M."/>
        </authorList>
    </citation>
    <scope>NUCLEOTIDE SEQUENCE [LARGE SCALE GENOMIC DNA]</scope>
    <source>
        <strain evidence="3">Binning01</strain>
    </source>
</reference>
<evidence type="ECO:0000256" key="1">
    <source>
        <dbReference type="SAM" id="Coils"/>
    </source>
</evidence>
<sequence length="473" mass="55306">MHREAFFMNQVSLLQLREVADQMIMLASTFQIKPHYLRAKQIRQADKSLIMVDAFFSRNLSIEAKQWLESLNGLSVLRKKLASLEEKQREIDELETRLNTLQSIIQIWCSLEEPDKQKIIQNAKRAQEFIQNNLEKTEAHIIHRYNRFSALKDLTPYADNASYLCEAVFHYENREKYESNIEKVEQKILNAKERLKTVNRGFWLAVIFCLFVVTIPICFLFVISLWKRKKEIENQIANSEETLRRENKRLVAAEEGAIVAQDIRSHLGDMSLEQIRNTLAEVRDLRAEFQGPERTTSTTAILLSFIDLHRIKLSELFGEIPENPVKVFKWFYEHVSRCQNTEQTIQKLMEKKQEVLQQQKQITKGYSKEILINSIKKLDFVLNSTMKFTFDTENKAHFADICTKIPPILAQIREVLFFVSRSHPIDAQYWEMLRLKIQGFSNIMSLCVLDAEIANYDLELVNAKPIEAKKGNA</sequence>
<comment type="caution">
    <text evidence="3">The sequence shown here is derived from an EMBL/GenBank/DDBJ whole genome shotgun (WGS) entry which is preliminary data.</text>
</comment>
<proteinExistence type="predicted"/>
<dbReference type="EMBL" id="QOVW01000062">
    <property type="protein sequence ID" value="RDB36321.1"/>
    <property type="molecule type" value="Genomic_DNA"/>
</dbReference>
<dbReference type="Proteomes" id="UP000253934">
    <property type="component" value="Unassembled WGS sequence"/>
</dbReference>
<keyword evidence="4" id="KW-1185">Reference proteome</keyword>
<accession>A0A369KP11</accession>
<gene>
    <name evidence="3" type="ORF">DCC88_05410</name>
</gene>
<keyword evidence="2" id="KW-0472">Membrane</keyword>
<dbReference type="AlphaFoldDB" id="A0A369KP11"/>
<feature type="coiled-coil region" evidence="1">
    <location>
        <begin position="167"/>
        <end position="201"/>
    </location>
</feature>
<feature type="transmembrane region" description="Helical" evidence="2">
    <location>
        <begin position="202"/>
        <end position="226"/>
    </location>
</feature>
<evidence type="ECO:0000313" key="4">
    <source>
        <dbReference type="Proteomes" id="UP000253934"/>
    </source>
</evidence>
<feature type="coiled-coil region" evidence="1">
    <location>
        <begin position="74"/>
        <end position="140"/>
    </location>
</feature>
<name>A0A369KP11_9BACT</name>
<keyword evidence="2" id="KW-1133">Transmembrane helix</keyword>
<evidence type="ECO:0000313" key="3">
    <source>
        <dbReference type="EMBL" id="RDB36321.1"/>
    </source>
</evidence>